<dbReference type="OrthoDB" id="441042at2759"/>
<evidence type="ECO:0000256" key="5">
    <source>
        <dbReference type="ARBA" id="ARBA00022525"/>
    </source>
</evidence>
<dbReference type="InterPro" id="IPR011050">
    <property type="entry name" value="Pectin_lyase_fold/virulence"/>
</dbReference>
<dbReference type="GO" id="GO:0005576">
    <property type="term" value="C:extracellular region"/>
    <property type="evidence" value="ECO:0007669"/>
    <property type="project" value="UniProtKB-SubCell"/>
</dbReference>
<dbReference type="Proteomes" id="UP000183809">
    <property type="component" value="Unassembled WGS sequence"/>
</dbReference>
<dbReference type="Gene3D" id="2.160.20.10">
    <property type="entry name" value="Single-stranded right-handed beta-helix, Pectin lyase-like"/>
    <property type="match status" value="1"/>
</dbReference>
<reference evidence="11 12" key="1">
    <citation type="submission" date="2016-10" db="EMBL/GenBank/DDBJ databases">
        <title>Proteomics and genomics reveal pathogen-plant mechanisms compatible with a hemibiotrophic lifestyle of Diplodia corticola.</title>
        <authorList>
            <person name="Fernandes I."/>
            <person name="De Jonge R."/>
            <person name="Van De Peer Y."/>
            <person name="Devreese B."/>
            <person name="Alves A."/>
            <person name="Esteves A.C."/>
        </authorList>
    </citation>
    <scope>NUCLEOTIDE SEQUENCE [LARGE SCALE GENOMIC DNA]</scope>
    <source>
        <strain evidence="11 12">CBS 112549</strain>
    </source>
</reference>
<evidence type="ECO:0000256" key="8">
    <source>
        <dbReference type="ARBA" id="ARBA00023239"/>
    </source>
</evidence>
<keyword evidence="5 10" id="KW-0964">Secreted</keyword>
<keyword evidence="12" id="KW-1185">Reference proteome</keyword>
<evidence type="ECO:0000256" key="3">
    <source>
        <dbReference type="ARBA" id="ARBA00004613"/>
    </source>
</evidence>
<dbReference type="STRING" id="236234.A0A1J9RAT2"/>
<dbReference type="Pfam" id="PF03211">
    <property type="entry name" value="Pectate_lyase"/>
    <property type="match status" value="1"/>
</dbReference>
<evidence type="ECO:0000256" key="1">
    <source>
        <dbReference type="ARBA" id="ARBA00000695"/>
    </source>
</evidence>
<dbReference type="AlphaFoldDB" id="A0A1J9RAT2"/>
<comment type="catalytic activity">
    <reaction evidence="1 10">
        <text>Eliminative cleavage of (1-&gt;4)-alpha-D-galacturonan to give oligosaccharides with 4-deoxy-alpha-D-galact-4-enuronosyl groups at their non-reducing ends.</text>
        <dbReference type="EC" id="4.2.2.2"/>
    </reaction>
</comment>
<comment type="cofactor">
    <cofactor evidence="2 10">
        <name>Ca(2+)</name>
        <dbReference type="ChEBI" id="CHEBI:29108"/>
    </cofactor>
</comment>
<evidence type="ECO:0000256" key="9">
    <source>
        <dbReference type="ARBA" id="ARBA00025679"/>
    </source>
</evidence>
<dbReference type="PANTHER" id="PTHR33407">
    <property type="entry name" value="PECTATE LYASE F-RELATED"/>
    <property type="match status" value="1"/>
</dbReference>
<comment type="similarity">
    <text evidence="4 10">Belongs to the polysaccharide lyase 3 family.</text>
</comment>
<keyword evidence="7 10" id="KW-0106">Calcium</keyword>
<evidence type="ECO:0000313" key="11">
    <source>
        <dbReference type="EMBL" id="OJD38710.1"/>
    </source>
</evidence>
<dbReference type="InterPro" id="IPR004898">
    <property type="entry name" value="Pectate_lyase_PlyH/PlyE-like"/>
</dbReference>
<gene>
    <name evidence="11" type="ORF">BKCO1_4000229</name>
</gene>
<sequence>MRLPTTLLAAALALATTITASPAPAPTKVQAPDQNLRKRFATNTMPASSGHVVLSAATTVSVFDGGMKKYDRGVACGGQEEGGDSDAVFLVQSGGTLKNVIIGADQSEGVHCLGPCTVQNVWWEDVCEDALTIKQTSGTSYVVGGGAFHAEDKIVQHNGGGAVSIKDFYANDFGKVYRSCGNCGTQYTRSVTMSGVWAVSGKLLAGVNSNYGDKATISGTCADGVNAICAWYQGNDDGDEPTELGTGISSYCVYADNGVDDCP</sequence>
<evidence type="ECO:0000256" key="7">
    <source>
        <dbReference type="ARBA" id="ARBA00022837"/>
    </source>
</evidence>
<comment type="caution">
    <text evidence="11">The sequence shown here is derived from an EMBL/GenBank/DDBJ whole genome shotgun (WGS) entry which is preliminary data.</text>
</comment>
<evidence type="ECO:0000256" key="10">
    <source>
        <dbReference type="RuleBase" id="RU367009"/>
    </source>
</evidence>
<comment type="function">
    <text evidence="9 10">Pectinolytic enzyme consist of four classes of enzymes: pectin lyase, polygalacturonase, pectin methylesterase and rhamnogalacturonase. Among pectinolytic enzymes, pectin lyase is the most important in depolymerization of pectin, since it cleaves internal glycosidic bonds of highly methylated pectins. Favors pectate, the anion, over pectin, the methyl ester.</text>
</comment>
<dbReference type="RefSeq" id="XP_020134321.1">
    <property type="nucleotide sequence ID" value="XM_020275659.1"/>
</dbReference>
<comment type="subcellular location">
    <subcellularLocation>
        <location evidence="3 10">Secreted</location>
    </subcellularLocation>
</comment>
<dbReference type="SUPFAM" id="SSF51126">
    <property type="entry name" value="Pectin lyase-like"/>
    <property type="match status" value="1"/>
</dbReference>
<feature type="signal peptide" evidence="10">
    <location>
        <begin position="1"/>
        <end position="20"/>
    </location>
</feature>
<organism evidence="11 12">
    <name type="scientific">Diplodia corticola</name>
    <dbReference type="NCBI Taxonomy" id="236234"/>
    <lineage>
        <taxon>Eukaryota</taxon>
        <taxon>Fungi</taxon>
        <taxon>Dikarya</taxon>
        <taxon>Ascomycota</taxon>
        <taxon>Pezizomycotina</taxon>
        <taxon>Dothideomycetes</taxon>
        <taxon>Dothideomycetes incertae sedis</taxon>
        <taxon>Botryosphaeriales</taxon>
        <taxon>Botryosphaeriaceae</taxon>
        <taxon>Diplodia</taxon>
    </lineage>
</organism>
<evidence type="ECO:0000256" key="2">
    <source>
        <dbReference type="ARBA" id="ARBA00001913"/>
    </source>
</evidence>
<proteinExistence type="inferred from homology"/>
<dbReference type="PANTHER" id="PTHR33407:SF9">
    <property type="entry name" value="PECTATE LYASE F-RELATED"/>
    <property type="match status" value="1"/>
</dbReference>
<keyword evidence="8 10" id="KW-0456">Lyase</keyword>
<dbReference type="GeneID" id="31015920"/>
<dbReference type="EMBL" id="MNUE01000004">
    <property type="protein sequence ID" value="OJD38710.1"/>
    <property type="molecule type" value="Genomic_DNA"/>
</dbReference>
<dbReference type="GO" id="GO:0045490">
    <property type="term" value="P:pectin catabolic process"/>
    <property type="evidence" value="ECO:0007669"/>
    <property type="project" value="TreeGrafter"/>
</dbReference>
<evidence type="ECO:0000256" key="4">
    <source>
        <dbReference type="ARBA" id="ARBA00006463"/>
    </source>
</evidence>
<feature type="chain" id="PRO_5025096661" description="Pectate lyase" evidence="10">
    <location>
        <begin position="21"/>
        <end position="263"/>
    </location>
</feature>
<protein>
    <recommendedName>
        <fullName evidence="10">Pectate lyase</fullName>
        <ecNumber evidence="10">4.2.2.2</ecNumber>
    </recommendedName>
</protein>
<accession>A0A1J9RAT2</accession>
<name>A0A1J9RAT2_9PEZI</name>
<keyword evidence="6 10" id="KW-0732">Signal</keyword>
<dbReference type="InterPro" id="IPR012334">
    <property type="entry name" value="Pectin_lyas_fold"/>
</dbReference>
<evidence type="ECO:0000313" key="12">
    <source>
        <dbReference type="Proteomes" id="UP000183809"/>
    </source>
</evidence>
<dbReference type="GO" id="GO:0030570">
    <property type="term" value="F:pectate lyase activity"/>
    <property type="evidence" value="ECO:0007669"/>
    <property type="project" value="UniProtKB-UniRule"/>
</dbReference>
<evidence type="ECO:0000256" key="6">
    <source>
        <dbReference type="ARBA" id="ARBA00022729"/>
    </source>
</evidence>
<dbReference type="EC" id="4.2.2.2" evidence="10"/>